<feature type="non-terminal residue" evidence="1">
    <location>
        <position position="62"/>
    </location>
</feature>
<sequence>MRKKRNVAKSSSIIGIVTNGPLNGSLIRREEVCSILFNVPVEQRNFKVSSFGLIILRLLGLE</sequence>
<organism evidence="1 2">
    <name type="scientific">Corchorus capsularis</name>
    <name type="common">Jute</name>
    <dbReference type="NCBI Taxonomy" id="210143"/>
    <lineage>
        <taxon>Eukaryota</taxon>
        <taxon>Viridiplantae</taxon>
        <taxon>Streptophyta</taxon>
        <taxon>Embryophyta</taxon>
        <taxon>Tracheophyta</taxon>
        <taxon>Spermatophyta</taxon>
        <taxon>Magnoliopsida</taxon>
        <taxon>eudicotyledons</taxon>
        <taxon>Gunneridae</taxon>
        <taxon>Pentapetalae</taxon>
        <taxon>rosids</taxon>
        <taxon>malvids</taxon>
        <taxon>Malvales</taxon>
        <taxon>Malvaceae</taxon>
        <taxon>Grewioideae</taxon>
        <taxon>Apeibeae</taxon>
        <taxon>Corchorus</taxon>
    </lineage>
</organism>
<dbReference type="Gramene" id="OMP03499">
    <property type="protein sequence ID" value="OMP03499"/>
    <property type="gene ID" value="CCACVL1_02396"/>
</dbReference>
<comment type="caution">
    <text evidence="1">The sequence shown here is derived from an EMBL/GenBank/DDBJ whole genome shotgun (WGS) entry which is preliminary data.</text>
</comment>
<name>A0A1R3K8W6_COCAP</name>
<evidence type="ECO:0000313" key="2">
    <source>
        <dbReference type="Proteomes" id="UP000188268"/>
    </source>
</evidence>
<dbReference type="AlphaFoldDB" id="A0A1R3K8W6"/>
<reference evidence="1 2" key="1">
    <citation type="submission" date="2013-09" db="EMBL/GenBank/DDBJ databases">
        <title>Corchorus capsularis genome sequencing.</title>
        <authorList>
            <person name="Alam M."/>
            <person name="Haque M.S."/>
            <person name="Islam M.S."/>
            <person name="Emdad E.M."/>
            <person name="Islam M.M."/>
            <person name="Ahmed B."/>
            <person name="Halim A."/>
            <person name="Hossen Q.M.M."/>
            <person name="Hossain M.Z."/>
            <person name="Ahmed R."/>
            <person name="Khan M.M."/>
            <person name="Islam R."/>
            <person name="Rashid M.M."/>
            <person name="Khan S.A."/>
            <person name="Rahman M.S."/>
            <person name="Alam M."/>
        </authorList>
    </citation>
    <scope>NUCLEOTIDE SEQUENCE [LARGE SCALE GENOMIC DNA]</scope>
    <source>
        <strain evidence="2">cv. CVL-1</strain>
        <tissue evidence="1">Whole seedling</tissue>
    </source>
</reference>
<keyword evidence="2" id="KW-1185">Reference proteome</keyword>
<dbReference type="EMBL" id="AWWV01006041">
    <property type="protein sequence ID" value="OMP03499.1"/>
    <property type="molecule type" value="Genomic_DNA"/>
</dbReference>
<proteinExistence type="predicted"/>
<gene>
    <name evidence="1" type="ORF">CCACVL1_02396</name>
</gene>
<accession>A0A1R3K8W6</accession>
<protein>
    <submittedName>
        <fullName evidence="1">Uncharacterized protein</fullName>
    </submittedName>
</protein>
<dbReference type="Proteomes" id="UP000188268">
    <property type="component" value="Unassembled WGS sequence"/>
</dbReference>
<evidence type="ECO:0000313" key="1">
    <source>
        <dbReference type="EMBL" id="OMP03499.1"/>
    </source>
</evidence>